<gene>
    <name evidence="1" type="ORF">JIN94_33185</name>
</gene>
<dbReference type="RefSeq" id="WP_141715609.1">
    <property type="nucleotide sequence ID" value="NZ_AP018359.1"/>
</dbReference>
<dbReference type="AlphaFoldDB" id="A0AAP1VAA3"/>
<accession>A0AAP1VAA3</accession>
<organism evidence="1 2">
    <name type="scientific">Burkholderia contaminans</name>
    <dbReference type="NCBI Taxonomy" id="488447"/>
    <lineage>
        <taxon>Bacteria</taxon>
        <taxon>Pseudomonadati</taxon>
        <taxon>Pseudomonadota</taxon>
        <taxon>Betaproteobacteria</taxon>
        <taxon>Burkholderiales</taxon>
        <taxon>Burkholderiaceae</taxon>
        <taxon>Burkholderia</taxon>
        <taxon>Burkholderia cepacia complex</taxon>
    </lineage>
</organism>
<comment type="caution">
    <text evidence="1">The sequence shown here is derived from an EMBL/GenBank/DDBJ whole genome shotgun (WGS) entry which is preliminary data.</text>
</comment>
<dbReference type="Proteomes" id="UP000611459">
    <property type="component" value="Unassembled WGS sequence"/>
</dbReference>
<proteinExistence type="predicted"/>
<name>A0AAP1VAA3_9BURK</name>
<evidence type="ECO:0000313" key="2">
    <source>
        <dbReference type="Proteomes" id="UP000611459"/>
    </source>
</evidence>
<reference evidence="1" key="1">
    <citation type="submission" date="2021-01" db="EMBL/GenBank/DDBJ databases">
        <title>Outbreak of Burkholderia contaminns endophthalmitis traced to a clinical ventilation system.</title>
        <authorList>
            <person name="Lipuma J."/>
            <person name="Spilker T."/>
            <person name="Kratholm J."/>
        </authorList>
    </citation>
    <scope>NUCLEOTIDE SEQUENCE</scope>
    <source>
        <strain evidence="1">HI4954</strain>
    </source>
</reference>
<protein>
    <submittedName>
        <fullName evidence="1">Uncharacterized protein</fullName>
    </submittedName>
</protein>
<evidence type="ECO:0000313" key="1">
    <source>
        <dbReference type="EMBL" id="MBK1934750.1"/>
    </source>
</evidence>
<sequence length="639" mass="68981">MEDIGLKPSLHGGSTIMNSARLRLTFLGLMLGLGWHHAAAAAGCEANFKREADTGAGTRFSTFATVPGLDARNAIAQLKQIAAGDGFLIGDENYTGSAGQLTIQQQQSDRARGFAITLTANQDTKTLSVATTLPPGMQAAPETIRGGMCGMLGRVDMSRNAVSTAVSATAPASPGDAFPGAPAFTTCTYNFRPALDGVTGRHYTTWLPIKALNPADAAARLTQAATAAKLGVTSNERHGTLTEVTLVQPLPDQGEKRAFPIRFMLEESLGVISVVARLNPKQEMDDETLRKEICSLVAAATAAAPGESKEPPALPRERKLERWHAGIDWLINRAVVAGKSLVIVPAINLDRKYTGDEAVNEKKWAFRTDVTATTIWQNKANARDVIRVGPDEPFTEVGLHGYVSTFVAGNTQYFVYIVNPGTYTVAGNTYETTADTMSQLGTQQKPGRSPLGQIALLPKKNTDFIQSQEWFNAQFRDREVTDTYCSSVFVQSGGCAFWATEKRTVSEMTEPAGWKTVTREKSVDGLAVSTRLKREFASFSVAAGEAVVIDGLYPTPPNADYDKQACEIVSGQIQCDLTRYTLTRIPADMAHVQGLASDPGFYPRATRILSNARYRPLKLLGKPGELRSVYGQDYSLGVR</sequence>
<dbReference type="EMBL" id="JAENIB010000023">
    <property type="protein sequence ID" value="MBK1934750.1"/>
    <property type="molecule type" value="Genomic_DNA"/>
</dbReference>